<sequence>MPDITYFPLASHMSIKCSPQVKCDRVWSTSHFLPHVLIPPPVRKKKNFNGPAREDSPRSPCRKEICMSLRSHYVNVAFSSPTPPPPPPPPPVPAVLSPCL</sequence>
<gene>
    <name evidence="2" type="ORF">CPAG_05354</name>
</gene>
<evidence type="ECO:0000313" key="2">
    <source>
        <dbReference type="EMBL" id="KMM69031.1"/>
    </source>
</evidence>
<dbReference type="Proteomes" id="UP000054567">
    <property type="component" value="Unassembled WGS sequence"/>
</dbReference>
<evidence type="ECO:0000313" key="3">
    <source>
        <dbReference type="Proteomes" id="UP000054567"/>
    </source>
</evidence>
<accession>A0A0J6F7R5</accession>
<feature type="region of interest" description="Disordered" evidence="1">
    <location>
        <begin position="78"/>
        <end position="100"/>
    </location>
</feature>
<dbReference type="AlphaFoldDB" id="A0A0J6F7R5"/>
<proteinExistence type="predicted"/>
<name>A0A0J6F7R5_COCPO</name>
<reference evidence="3" key="2">
    <citation type="journal article" date="2009" name="Genome Res.">
        <title>Comparative genomic analyses of the human fungal pathogens Coccidioides and their relatives.</title>
        <authorList>
            <person name="Sharpton T.J."/>
            <person name="Stajich J.E."/>
            <person name="Rounsley S.D."/>
            <person name="Gardner M.J."/>
            <person name="Wortman J.R."/>
            <person name="Jordar V.S."/>
            <person name="Maiti R."/>
            <person name="Kodira C.D."/>
            <person name="Neafsey D.E."/>
            <person name="Zeng Q."/>
            <person name="Hung C.-Y."/>
            <person name="McMahan C."/>
            <person name="Muszewska A."/>
            <person name="Grynberg M."/>
            <person name="Mandel M.A."/>
            <person name="Kellner E.M."/>
            <person name="Barker B.M."/>
            <person name="Galgiani J.N."/>
            <person name="Orbach M.J."/>
            <person name="Kirkland T.N."/>
            <person name="Cole G.T."/>
            <person name="Henn M.R."/>
            <person name="Birren B.W."/>
            <person name="Taylor J.W."/>
        </authorList>
    </citation>
    <scope>NUCLEOTIDE SEQUENCE [LARGE SCALE GENOMIC DNA]</scope>
    <source>
        <strain evidence="3">RMSCC 3488</strain>
    </source>
</reference>
<dbReference type="VEuPathDB" id="FungiDB:CPAG_05354"/>
<dbReference type="EMBL" id="DS268111">
    <property type="protein sequence ID" value="KMM69031.1"/>
    <property type="molecule type" value="Genomic_DNA"/>
</dbReference>
<reference evidence="3" key="3">
    <citation type="journal article" date="2010" name="Genome Res.">
        <title>Population genomic sequencing of Coccidioides fungi reveals recent hybridization and transposon control.</title>
        <authorList>
            <person name="Neafsey D.E."/>
            <person name="Barker B.M."/>
            <person name="Sharpton T.J."/>
            <person name="Stajich J.E."/>
            <person name="Park D.J."/>
            <person name="Whiston E."/>
            <person name="Hung C.-Y."/>
            <person name="McMahan C."/>
            <person name="White J."/>
            <person name="Sykes S."/>
            <person name="Heiman D."/>
            <person name="Young S."/>
            <person name="Zeng Q."/>
            <person name="Abouelleil A."/>
            <person name="Aftuck L."/>
            <person name="Bessette D."/>
            <person name="Brown A."/>
            <person name="FitzGerald M."/>
            <person name="Lui A."/>
            <person name="Macdonald J.P."/>
            <person name="Priest M."/>
            <person name="Orbach M.J."/>
            <person name="Galgiani J.N."/>
            <person name="Kirkland T.N."/>
            <person name="Cole G.T."/>
            <person name="Birren B.W."/>
            <person name="Henn M.R."/>
            <person name="Taylor J.W."/>
            <person name="Rounsley S.D."/>
        </authorList>
    </citation>
    <scope>NUCLEOTIDE SEQUENCE [LARGE SCALE GENOMIC DNA]</scope>
    <source>
        <strain evidence="3">RMSCC 3488</strain>
    </source>
</reference>
<evidence type="ECO:0000256" key="1">
    <source>
        <dbReference type="SAM" id="MobiDB-lite"/>
    </source>
</evidence>
<reference evidence="2 3" key="1">
    <citation type="submission" date="2007-06" db="EMBL/GenBank/DDBJ databases">
        <title>The Genome Sequence of Coccidioides posadasii RMSCC_3488.</title>
        <authorList>
            <consortium name="Coccidioides Genome Resources Consortium"/>
            <consortium name="The Broad Institute Genome Sequencing Platform"/>
            <person name="Henn M.R."/>
            <person name="Sykes S."/>
            <person name="Young S."/>
            <person name="Jaffe D."/>
            <person name="Berlin A."/>
            <person name="Alvarez P."/>
            <person name="Butler J."/>
            <person name="Gnerre S."/>
            <person name="Grabherr M."/>
            <person name="Mauceli E."/>
            <person name="Brockman W."/>
            <person name="Kodira C."/>
            <person name="Alvarado L."/>
            <person name="Zeng Q."/>
            <person name="Crawford M."/>
            <person name="Antoine C."/>
            <person name="Devon K."/>
            <person name="Galgiani J."/>
            <person name="Orsborn K."/>
            <person name="Lewis M.L."/>
            <person name="Nusbaum C."/>
            <person name="Galagan J."/>
            <person name="Birren B."/>
        </authorList>
    </citation>
    <scope>NUCLEOTIDE SEQUENCE [LARGE SCALE GENOMIC DNA]</scope>
    <source>
        <strain evidence="2 3">RMSCC 3488</strain>
    </source>
</reference>
<feature type="compositionally biased region" description="Pro residues" evidence="1">
    <location>
        <begin position="81"/>
        <end position="93"/>
    </location>
</feature>
<protein>
    <submittedName>
        <fullName evidence="2">Uncharacterized protein</fullName>
    </submittedName>
</protein>
<organism evidence="2 3">
    <name type="scientific">Coccidioides posadasii RMSCC 3488</name>
    <dbReference type="NCBI Taxonomy" id="454284"/>
    <lineage>
        <taxon>Eukaryota</taxon>
        <taxon>Fungi</taxon>
        <taxon>Dikarya</taxon>
        <taxon>Ascomycota</taxon>
        <taxon>Pezizomycotina</taxon>
        <taxon>Eurotiomycetes</taxon>
        <taxon>Eurotiomycetidae</taxon>
        <taxon>Onygenales</taxon>
        <taxon>Onygenaceae</taxon>
        <taxon>Coccidioides</taxon>
    </lineage>
</organism>